<dbReference type="PANTHER" id="PTHR46401">
    <property type="entry name" value="GLYCOSYLTRANSFERASE WBBK-RELATED"/>
    <property type="match status" value="1"/>
</dbReference>
<keyword evidence="5" id="KW-1185">Reference proteome</keyword>
<sequence length="341" mass="37102">MTDAAATSRDIGGPILAHVPVPFSRSGDSVTNVIRAYAKEHARRGGRTLVPMADNRDVAVESAEVLPVDYTRYCPRQWWMPRELWVDFALGSAGLPRPYTGRIQRPAAELLAAQKPAAVFVHEAYYAASTLPDWRRHLGDIPLYLYVHVAISRSYRPREMRRLLRAADGVITVSQFMADHVHERAGGSPVPVSVVLNGTDTARFAPPAAWPQASSERLRLMFVGVVAPHKGPHLLVEAVARMVKAGLPVELVVVGSSVRDPTHQVSAYEQDLRRIAAPAGDAIRFRPFVPHEQLPDIYREADVVIAPSMVDEACPLVVLEGLSSGAVVVATRRGGTPEAGG</sequence>
<reference evidence="4 5" key="1">
    <citation type="submission" date="2020-03" db="EMBL/GenBank/DDBJ databases">
        <title>Two novel Motilibacter sp.</title>
        <authorList>
            <person name="Liu S."/>
        </authorList>
    </citation>
    <scope>NUCLEOTIDE SEQUENCE [LARGE SCALE GENOMIC DNA]</scope>
    <source>
        <strain evidence="4 5">E257</strain>
    </source>
</reference>
<evidence type="ECO:0000313" key="4">
    <source>
        <dbReference type="EMBL" id="NHC16317.1"/>
    </source>
</evidence>
<keyword evidence="2" id="KW-0808">Transferase</keyword>
<dbReference type="Proteomes" id="UP000800981">
    <property type="component" value="Unassembled WGS sequence"/>
</dbReference>
<accession>A0ABX0GZ66</accession>
<protein>
    <submittedName>
        <fullName evidence="4">Glycosyltransferase family 4 protein</fullName>
    </submittedName>
</protein>
<gene>
    <name evidence="4" type="ORF">G9H71_21260</name>
</gene>
<feature type="non-terminal residue" evidence="4">
    <location>
        <position position="341"/>
    </location>
</feature>
<dbReference type="CDD" id="cd03801">
    <property type="entry name" value="GT4_PimA-like"/>
    <property type="match status" value="1"/>
</dbReference>
<dbReference type="Gene3D" id="3.40.50.2000">
    <property type="entry name" value="Glycogen Phosphorylase B"/>
    <property type="match status" value="2"/>
</dbReference>
<dbReference type="InterPro" id="IPR028098">
    <property type="entry name" value="Glyco_trans_4-like_N"/>
</dbReference>
<evidence type="ECO:0000256" key="2">
    <source>
        <dbReference type="ARBA" id="ARBA00022679"/>
    </source>
</evidence>
<evidence type="ECO:0000259" key="3">
    <source>
        <dbReference type="Pfam" id="PF13439"/>
    </source>
</evidence>
<evidence type="ECO:0000313" key="5">
    <source>
        <dbReference type="Proteomes" id="UP000800981"/>
    </source>
</evidence>
<name>A0ABX0GZ66_9ACTN</name>
<proteinExistence type="predicted"/>
<dbReference type="RefSeq" id="WP_166284768.1">
    <property type="nucleotide sequence ID" value="NZ_JAANNP010000131.1"/>
</dbReference>
<dbReference type="Pfam" id="PF13692">
    <property type="entry name" value="Glyco_trans_1_4"/>
    <property type="match status" value="1"/>
</dbReference>
<comment type="caution">
    <text evidence="4">The sequence shown here is derived from an EMBL/GenBank/DDBJ whole genome shotgun (WGS) entry which is preliminary data.</text>
</comment>
<organism evidence="4 5">
    <name type="scientific">Motilibacter deserti</name>
    <dbReference type="NCBI Taxonomy" id="2714956"/>
    <lineage>
        <taxon>Bacteria</taxon>
        <taxon>Bacillati</taxon>
        <taxon>Actinomycetota</taxon>
        <taxon>Actinomycetes</taxon>
        <taxon>Motilibacterales</taxon>
        <taxon>Motilibacteraceae</taxon>
        <taxon>Motilibacter</taxon>
    </lineage>
</organism>
<dbReference type="SUPFAM" id="SSF53756">
    <property type="entry name" value="UDP-Glycosyltransferase/glycogen phosphorylase"/>
    <property type="match status" value="1"/>
</dbReference>
<dbReference type="PANTHER" id="PTHR46401:SF2">
    <property type="entry name" value="GLYCOSYLTRANSFERASE WBBK-RELATED"/>
    <property type="match status" value="1"/>
</dbReference>
<keyword evidence="1" id="KW-0328">Glycosyltransferase</keyword>
<evidence type="ECO:0000256" key="1">
    <source>
        <dbReference type="ARBA" id="ARBA00022676"/>
    </source>
</evidence>
<dbReference type="Pfam" id="PF13439">
    <property type="entry name" value="Glyco_transf_4"/>
    <property type="match status" value="1"/>
</dbReference>
<dbReference type="EMBL" id="JAANNP010000131">
    <property type="protein sequence ID" value="NHC16317.1"/>
    <property type="molecule type" value="Genomic_DNA"/>
</dbReference>
<feature type="domain" description="Glycosyltransferase subfamily 4-like N-terminal" evidence="3">
    <location>
        <begin position="96"/>
        <end position="203"/>
    </location>
</feature>